<feature type="domain" description="DeoR-like transcriptional repressor C-terminal sensor" evidence="1">
    <location>
        <begin position="2"/>
        <end position="98"/>
    </location>
</feature>
<evidence type="ECO:0000313" key="3">
    <source>
        <dbReference type="Proteomes" id="UP001327093"/>
    </source>
</evidence>
<accession>A0ABU6AEB7</accession>
<dbReference type="RefSeq" id="WP_324267295.1">
    <property type="nucleotide sequence ID" value="NZ_JAWLNX010000014.1"/>
</dbReference>
<reference evidence="2 3" key="1">
    <citation type="submission" date="2023-10" db="EMBL/GenBank/DDBJ databases">
        <title>Saccharopolyspora sp. nov., isolated from mangrove soil.</title>
        <authorList>
            <person name="Lu Y."/>
            <person name="Liu W."/>
        </authorList>
    </citation>
    <scope>NUCLEOTIDE SEQUENCE [LARGE SCALE GENOMIC DNA]</scope>
    <source>
        <strain evidence="2 3">S2-29</strain>
    </source>
</reference>
<dbReference type="Pfam" id="PF00455">
    <property type="entry name" value="DeoRC"/>
    <property type="match status" value="1"/>
</dbReference>
<sequence>MPPGHTIMPDESTTCLHLAERLAERAPLTVISHFQPVIAMHTAAPGINVISLGGEYFPAYDAFLGLCTAEGVAKVRADTLFMSTTAVSHGRCYHHSQETSRSSAR</sequence>
<evidence type="ECO:0000313" key="2">
    <source>
        <dbReference type="EMBL" id="MEB3369812.1"/>
    </source>
</evidence>
<gene>
    <name evidence="2" type="ORF">R4I43_20595</name>
</gene>
<evidence type="ECO:0000259" key="1">
    <source>
        <dbReference type="Pfam" id="PF00455"/>
    </source>
</evidence>
<organism evidence="2 3">
    <name type="scientific">Saccharopolyspora mangrovi</name>
    <dbReference type="NCBI Taxonomy" id="3082379"/>
    <lineage>
        <taxon>Bacteria</taxon>
        <taxon>Bacillati</taxon>
        <taxon>Actinomycetota</taxon>
        <taxon>Actinomycetes</taxon>
        <taxon>Pseudonocardiales</taxon>
        <taxon>Pseudonocardiaceae</taxon>
        <taxon>Saccharopolyspora</taxon>
    </lineage>
</organism>
<proteinExistence type="predicted"/>
<dbReference type="Proteomes" id="UP001327093">
    <property type="component" value="Unassembled WGS sequence"/>
</dbReference>
<name>A0ABU6AEB7_9PSEU</name>
<dbReference type="InterPro" id="IPR014036">
    <property type="entry name" value="DeoR-like_C"/>
</dbReference>
<dbReference type="SMART" id="SM01134">
    <property type="entry name" value="DeoRC"/>
    <property type="match status" value="1"/>
</dbReference>
<dbReference type="EMBL" id="JAWLNX010000014">
    <property type="protein sequence ID" value="MEB3369812.1"/>
    <property type="molecule type" value="Genomic_DNA"/>
</dbReference>
<comment type="caution">
    <text evidence="2">The sequence shown here is derived from an EMBL/GenBank/DDBJ whole genome shotgun (WGS) entry which is preliminary data.</text>
</comment>
<keyword evidence="3" id="KW-1185">Reference proteome</keyword>
<protein>
    <recommendedName>
        <fullName evidence="1">DeoR-like transcriptional repressor C-terminal sensor domain-containing protein</fullName>
    </recommendedName>
</protein>